<gene>
    <name evidence="2" type="ORF">C2869_00540</name>
</gene>
<dbReference type="EMBL" id="CP026604">
    <property type="protein sequence ID" value="AWB65019.1"/>
    <property type="molecule type" value="Genomic_DNA"/>
</dbReference>
<dbReference type="OrthoDB" id="6315870at2"/>
<organism evidence="2 3">
    <name type="scientific">Saccharobesus litoralis</name>
    <dbReference type="NCBI Taxonomy" id="2172099"/>
    <lineage>
        <taxon>Bacteria</taxon>
        <taxon>Pseudomonadati</taxon>
        <taxon>Pseudomonadota</taxon>
        <taxon>Gammaproteobacteria</taxon>
        <taxon>Alteromonadales</taxon>
        <taxon>Alteromonadaceae</taxon>
        <taxon>Saccharobesus</taxon>
    </lineage>
</organism>
<dbReference type="AlphaFoldDB" id="A0A2S0VLC7"/>
<feature type="signal peptide" evidence="1">
    <location>
        <begin position="1"/>
        <end position="19"/>
    </location>
</feature>
<dbReference type="PROSITE" id="PS51257">
    <property type="entry name" value="PROKAR_LIPOPROTEIN"/>
    <property type="match status" value="1"/>
</dbReference>
<sequence>MLNSLKILCLIIATSLLSACDEPGPSTQVIGSVNKGIVVNGQVDVYEVAVDGVIGSEIKATGSTDEMGRFIMDVPLPEGVRLYVKLTANPQGTSKMLCDLPTCSGSSTDAQGNIIRHSVIMGQWLPLPDTFILSAFVSEVKVGESVNINILTHSVAQKYQEQAPDKAQLENEYLQLKQELNLNRLPNEIEPLSPTEDNVVDDANIQDNLLVLAALQTIEQADNITNKVANFVEHFQQNESVVTEHTSLSEITATAVSLAEPLITSTNIGVSEGVDMASLERELQSANIVAAKKENRLPMADLPISPPNL</sequence>
<feature type="chain" id="PRO_5015664860" description="Carboxypeptidase regulatory-like domain-containing protein" evidence="1">
    <location>
        <begin position="20"/>
        <end position="309"/>
    </location>
</feature>
<dbReference type="Proteomes" id="UP000244441">
    <property type="component" value="Chromosome"/>
</dbReference>
<keyword evidence="3" id="KW-1185">Reference proteome</keyword>
<evidence type="ECO:0008006" key="4">
    <source>
        <dbReference type="Google" id="ProtNLM"/>
    </source>
</evidence>
<accession>A0A2S0VLC7</accession>
<evidence type="ECO:0000313" key="2">
    <source>
        <dbReference type="EMBL" id="AWB65019.1"/>
    </source>
</evidence>
<evidence type="ECO:0000256" key="1">
    <source>
        <dbReference type="SAM" id="SignalP"/>
    </source>
</evidence>
<name>A0A2S0VLC7_9ALTE</name>
<dbReference type="RefSeq" id="WP_108601098.1">
    <property type="nucleotide sequence ID" value="NZ_CP026604.1"/>
</dbReference>
<protein>
    <recommendedName>
        <fullName evidence="4">Carboxypeptidase regulatory-like domain-containing protein</fullName>
    </recommendedName>
</protein>
<evidence type="ECO:0000313" key="3">
    <source>
        <dbReference type="Proteomes" id="UP000244441"/>
    </source>
</evidence>
<reference evidence="2 3" key="1">
    <citation type="submission" date="2018-01" db="EMBL/GenBank/DDBJ databases">
        <title>Genome sequence of a Cantenovulum-like bacteria.</title>
        <authorList>
            <person name="Tan W.R."/>
            <person name="Lau N.-S."/>
            <person name="Go F."/>
            <person name="Amirul A.-A.A."/>
        </authorList>
    </citation>
    <scope>NUCLEOTIDE SEQUENCE [LARGE SCALE GENOMIC DNA]</scope>
    <source>
        <strain evidence="2 3">CCB-QB4</strain>
    </source>
</reference>
<proteinExistence type="predicted"/>
<dbReference type="KEGG" id="cate:C2869_00540"/>
<keyword evidence="1" id="KW-0732">Signal</keyword>